<accession>A0A5M6BZT6</accession>
<dbReference type="GO" id="GO:0030687">
    <property type="term" value="C:preribosome, large subunit precursor"/>
    <property type="evidence" value="ECO:0007669"/>
    <property type="project" value="TreeGrafter"/>
</dbReference>
<dbReference type="GO" id="GO:0000460">
    <property type="term" value="P:maturation of 5.8S rRNA"/>
    <property type="evidence" value="ECO:0007669"/>
    <property type="project" value="TreeGrafter"/>
</dbReference>
<evidence type="ECO:0000313" key="2">
    <source>
        <dbReference type="EMBL" id="WWD17939.1"/>
    </source>
</evidence>
<dbReference type="PANTHER" id="PTHR15002:SF0">
    <property type="entry name" value="RIBOSOMAL BIOGENESIS PROTEIN LAS1L"/>
    <property type="match status" value="1"/>
</dbReference>
<organism evidence="2 3">
    <name type="scientific">Kwoniella shandongensis</name>
    <dbReference type="NCBI Taxonomy" id="1734106"/>
    <lineage>
        <taxon>Eukaryota</taxon>
        <taxon>Fungi</taxon>
        <taxon>Dikarya</taxon>
        <taxon>Basidiomycota</taxon>
        <taxon>Agaricomycotina</taxon>
        <taxon>Tremellomycetes</taxon>
        <taxon>Tremellales</taxon>
        <taxon>Cryptococcaceae</taxon>
        <taxon>Kwoniella</taxon>
    </lineage>
</organism>
<dbReference type="GO" id="GO:0000470">
    <property type="term" value="P:maturation of LSU-rRNA"/>
    <property type="evidence" value="ECO:0007669"/>
    <property type="project" value="TreeGrafter"/>
</dbReference>
<evidence type="ECO:0000313" key="3">
    <source>
        <dbReference type="Proteomes" id="UP000322225"/>
    </source>
</evidence>
<dbReference type="OrthoDB" id="10263222at2759"/>
<dbReference type="GO" id="GO:0090730">
    <property type="term" value="C:Las1 complex"/>
    <property type="evidence" value="ECO:0007669"/>
    <property type="project" value="InterPro"/>
</dbReference>
<gene>
    <name evidence="2" type="ORF">CI109_102384</name>
</gene>
<reference evidence="2" key="1">
    <citation type="submission" date="2017-08" db="EMBL/GenBank/DDBJ databases">
        <authorList>
            <person name="Cuomo C."/>
            <person name="Billmyre B."/>
            <person name="Heitman J."/>
        </authorList>
    </citation>
    <scope>NUCLEOTIDE SEQUENCE</scope>
    <source>
        <strain evidence="2">CBS 12478</strain>
    </source>
</reference>
<dbReference type="Proteomes" id="UP000322225">
    <property type="component" value="Chromosome 4"/>
</dbReference>
<dbReference type="Pfam" id="PF04031">
    <property type="entry name" value="Las1"/>
    <property type="match status" value="1"/>
</dbReference>
<keyword evidence="3" id="KW-1185">Reference proteome</keyword>
<dbReference type="GO" id="GO:0004519">
    <property type="term" value="F:endonuclease activity"/>
    <property type="evidence" value="ECO:0007669"/>
    <property type="project" value="InterPro"/>
</dbReference>
<evidence type="ECO:0000256" key="1">
    <source>
        <dbReference type="SAM" id="MobiDB-lite"/>
    </source>
</evidence>
<reference evidence="2" key="2">
    <citation type="submission" date="2024-01" db="EMBL/GenBank/DDBJ databases">
        <title>Comparative genomics of Cryptococcus and Kwoniella reveals pathogenesis evolution and contrasting modes of karyotype evolution via chromosome fusion or intercentromeric recombination.</title>
        <authorList>
            <person name="Coelho M.A."/>
            <person name="David-Palma M."/>
            <person name="Shea T."/>
            <person name="Bowers K."/>
            <person name="McGinley-Smith S."/>
            <person name="Mohammad A.W."/>
            <person name="Gnirke A."/>
            <person name="Yurkov A.M."/>
            <person name="Nowrousian M."/>
            <person name="Sun S."/>
            <person name="Cuomo C.A."/>
            <person name="Heitman J."/>
        </authorList>
    </citation>
    <scope>NUCLEOTIDE SEQUENCE</scope>
    <source>
        <strain evidence="2">CBS 12478</strain>
    </source>
</reference>
<dbReference type="GeneID" id="43588594"/>
<dbReference type="PANTHER" id="PTHR15002">
    <property type="entry name" value="RIBOSOMAL BIOGENESIS PROTEIN LAS1L"/>
    <property type="match status" value="1"/>
</dbReference>
<name>A0A5M6BZT6_9TREE</name>
<dbReference type="EMBL" id="CP144054">
    <property type="protein sequence ID" value="WWD17939.1"/>
    <property type="molecule type" value="Genomic_DNA"/>
</dbReference>
<sequence>MKAPRRVPWSSHAELAELYDFLFSPSATRETRQRGLARMSIYISSPSCPSFIHLLHSLVAVELLPYPPRDAAEAQRTRMMMGMAIVRFVNGMVDPLQTGPYARPISHLAATLGLPPSLISLRHRATHEDLPPLPLLHLALAQSISYLHHNSFLPLLSASSSSSSSTALMFNENPLVAERSAAQRKRVDGLVKRWKKVMKSRLREKEVREEDESAREMRRVRKALEGEDGEVLVRVLAEVGGLVPIAARKRSTNKSTSPPTPSLKIWDPLLVHLSTTSLPSLPSSLASHILEILLNPTAAAVPSAALPTHDGLGLGFGGIQPAEAGSEEEIRSERESYRWGLGVWLLYIWGGEGGLVLEQEEKKGLYRKLLSGLLHLHEDQVLRRLHTSLVGIDPSLTGLSDLVAILPHPEEVAEEEEVELKGLEMDVDEKEAEKNEKDDEKLLQDMEQRLASFEHKLSANKPTPSKPAPASVQSSNEPSIPGWRRLTPQEWTPRPIGCPV</sequence>
<feature type="region of interest" description="Disordered" evidence="1">
    <location>
        <begin position="451"/>
        <end position="500"/>
    </location>
</feature>
<dbReference type="InterPro" id="IPR007174">
    <property type="entry name" value="Las1"/>
</dbReference>
<proteinExistence type="predicted"/>
<dbReference type="KEGG" id="ksn:43588594"/>
<dbReference type="RefSeq" id="XP_031861324.1">
    <property type="nucleotide sequence ID" value="XM_032004459.1"/>
</dbReference>
<protein>
    <submittedName>
        <fullName evidence="2">Uncharacterized protein</fullName>
    </submittedName>
</protein>
<dbReference type="AlphaFoldDB" id="A0A5M6BZT6"/>